<keyword evidence="1" id="KW-0472">Membrane</keyword>
<sequence length="145" mass="15050">MPTWVLIVVAVVAVVVKRFRGEPVNARDLAVPPLVLLGIGVYGLREVELTAADWWWLVAGAVVGLALGVARGATIRLFARDGVPWQRYTPWTLLVWAGSAAVSLGLGLAASAAGAPADARPVTLSIGIGLLGEAIPIGLRLLKAA</sequence>
<feature type="transmembrane region" description="Helical" evidence="1">
    <location>
        <begin position="122"/>
        <end position="142"/>
    </location>
</feature>
<organism evidence="2 3">
    <name type="scientific">Saccharothrix texasensis</name>
    <dbReference type="NCBI Taxonomy" id="103734"/>
    <lineage>
        <taxon>Bacteria</taxon>
        <taxon>Bacillati</taxon>
        <taxon>Actinomycetota</taxon>
        <taxon>Actinomycetes</taxon>
        <taxon>Pseudonocardiales</taxon>
        <taxon>Pseudonocardiaceae</taxon>
        <taxon>Saccharothrix</taxon>
    </lineage>
</organism>
<keyword evidence="1" id="KW-0812">Transmembrane</keyword>
<dbReference type="AlphaFoldDB" id="A0A3N1HF13"/>
<gene>
    <name evidence="2" type="ORF">EDD40_6504</name>
</gene>
<accession>A0A3N1HF13</accession>
<feature type="transmembrane region" description="Helical" evidence="1">
    <location>
        <begin position="91"/>
        <end position="110"/>
    </location>
</feature>
<evidence type="ECO:0000256" key="1">
    <source>
        <dbReference type="SAM" id="Phobius"/>
    </source>
</evidence>
<keyword evidence="1" id="KW-1133">Transmembrane helix</keyword>
<dbReference type="Proteomes" id="UP000268727">
    <property type="component" value="Unassembled WGS sequence"/>
</dbReference>
<feature type="transmembrane region" description="Helical" evidence="1">
    <location>
        <begin position="54"/>
        <end position="79"/>
    </location>
</feature>
<dbReference type="OrthoDB" id="3530824at2"/>
<evidence type="ECO:0000313" key="2">
    <source>
        <dbReference type="EMBL" id="ROP41080.1"/>
    </source>
</evidence>
<dbReference type="RefSeq" id="WP_123746264.1">
    <property type="nucleotide sequence ID" value="NZ_RJKM01000001.1"/>
</dbReference>
<comment type="caution">
    <text evidence="2">The sequence shown here is derived from an EMBL/GenBank/DDBJ whole genome shotgun (WGS) entry which is preliminary data.</text>
</comment>
<reference evidence="2 3" key="1">
    <citation type="submission" date="2018-11" db="EMBL/GenBank/DDBJ databases">
        <title>Sequencing the genomes of 1000 actinobacteria strains.</title>
        <authorList>
            <person name="Klenk H.-P."/>
        </authorList>
    </citation>
    <scope>NUCLEOTIDE SEQUENCE [LARGE SCALE GENOMIC DNA]</scope>
    <source>
        <strain evidence="2 3">DSM 44231</strain>
    </source>
</reference>
<evidence type="ECO:0000313" key="3">
    <source>
        <dbReference type="Proteomes" id="UP000268727"/>
    </source>
</evidence>
<protein>
    <submittedName>
        <fullName evidence="2">Uncharacterized protein DUF1453</fullName>
    </submittedName>
</protein>
<keyword evidence="3" id="KW-1185">Reference proteome</keyword>
<dbReference type="EMBL" id="RJKM01000001">
    <property type="protein sequence ID" value="ROP41080.1"/>
    <property type="molecule type" value="Genomic_DNA"/>
</dbReference>
<proteinExistence type="predicted"/>
<name>A0A3N1HF13_9PSEU</name>